<evidence type="ECO:0000313" key="3">
    <source>
        <dbReference type="Proteomes" id="UP000026962"/>
    </source>
</evidence>
<dbReference type="Gramene" id="OPUNC02G11470.1">
    <property type="protein sequence ID" value="OPUNC02G11470.1"/>
    <property type="gene ID" value="OPUNC02G11470"/>
</dbReference>
<dbReference type="PANTHER" id="PTHR31755:SF3">
    <property type="entry name" value="EXOCYST COMPLEX COMPONENT SEC6"/>
    <property type="match status" value="1"/>
</dbReference>
<protein>
    <submittedName>
        <fullName evidence="2">Uncharacterized protein</fullName>
    </submittedName>
</protein>
<proteinExistence type="predicted"/>
<evidence type="ECO:0000256" key="1">
    <source>
        <dbReference type="SAM" id="MobiDB-lite"/>
    </source>
</evidence>
<dbReference type="EnsemblPlants" id="OPUNC02G11470.1">
    <property type="protein sequence ID" value="OPUNC02G11470.1"/>
    <property type="gene ID" value="OPUNC02G11470"/>
</dbReference>
<feature type="region of interest" description="Disordered" evidence="1">
    <location>
        <begin position="1"/>
        <end position="20"/>
    </location>
</feature>
<dbReference type="PANTHER" id="PTHR31755">
    <property type="entry name" value="FOLATE RECEPTOR-LIKE"/>
    <property type="match status" value="1"/>
</dbReference>
<dbReference type="Proteomes" id="UP000026962">
    <property type="component" value="Chromosome 2"/>
</dbReference>
<dbReference type="HOGENOM" id="CLU_038023_2_0_1"/>
<dbReference type="eggNOG" id="ENOG502QRTU">
    <property type="taxonomic scope" value="Eukaryota"/>
</dbReference>
<keyword evidence="3" id="KW-1185">Reference proteome</keyword>
<organism evidence="2">
    <name type="scientific">Oryza punctata</name>
    <name type="common">Red rice</name>
    <dbReference type="NCBI Taxonomy" id="4537"/>
    <lineage>
        <taxon>Eukaryota</taxon>
        <taxon>Viridiplantae</taxon>
        <taxon>Streptophyta</taxon>
        <taxon>Embryophyta</taxon>
        <taxon>Tracheophyta</taxon>
        <taxon>Spermatophyta</taxon>
        <taxon>Magnoliopsida</taxon>
        <taxon>Liliopsida</taxon>
        <taxon>Poales</taxon>
        <taxon>Poaceae</taxon>
        <taxon>BOP clade</taxon>
        <taxon>Oryzoideae</taxon>
        <taxon>Oryzeae</taxon>
        <taxon>Oryzinae</taxon>
        <taxon>Oryza</taxon>
    </lineage>
</organism>
<evidence type="ECO:0000313" key="2">
    <source>
        <dbReference type="EnsemblPlants" id="OPUNC02G11470.1"/>
    </source>
</evidence>
<accession>A0A0E0JYN6</accession>
<dbReference type="GO" id="GO:0009941">
    <property type="term" value="C:chloroplast envelope"/>
    <property type="evidence" value="ECO:0007669"/>
    <property type="project" value="TreeGrafter"/>
</dbReference>
<dbReference type="InterPro" id="IPR040320">
    <property type="entry name" value="At4g37920-like"/>
</dbReference>
<dbReference type="GO" id="GO:0005739">
    <property type="term" value="C:mitochondrion"/>
    <property type="evidence" value="ECO:0007669"/>
    <property type="project" value="EnsemblPlants"/>
</dbReference>
<reference evidence="2" key="2">
    <citation type="submission" date="2018-05" db="EMBL/GenBank/DDBJ databases">
        <title>OpunRS2 (Oryza punctata Reference Sequence Version 2).</title>
        <authorList>
            <person name="Zhang J."/>
            <person name="Kudrna D."/>
            <person name="Lee S."/>
            <person name="Talag J."/>
            <person name="Welchert J."/>
            <person name="Wing R.A."/>
        </authorList>
    </citation>
    <scope>NUCLEOTIDE SEQUENCE [LARGE SCALE GENOMIC DNA]</scope>
</reference>
<dbReference type="OMA" id="KEWSNIR"/>
<name>A0A0E0JYN6_ORYPU</name>
<dbReference type="GO" id="GO:0009570">
    <property type="term" value="C:chloroplast stroma"/>
    <property type="evidence" value="ECO:0007669"/>
    <property type="project" value="EnsemblPlants"/>
</dbReference>
<sequence length="440" mass="49122">MAMPAAPSCQAPPTGLPLLTPPPAARTLAFGRRLRPHVAAATAAAAVASKGHLFLSQHQPRCSNLEAVGDVTAVPEDYTENMPSSSGCTNVATSVSSHEDNLAGRVAKTNQMSKENQKMIKISDKLIGVFMVDKPTPTDWRKLLSFSREWDNIRPHFFKRCQERADAESNPEMKHNLLRLARKLKEIDEDVQRHNELLDVVKSTPSDEIGSVIAKRRKDFTVEFFNHLYYVAESYHDDPEKQRELAQLGNDCVDALQAYDDTSGSLEALSAAELKLKDILNSPSVDAACRKIDDLAEKKELDSALVLMLSKAWSAAKGTDITKSEAKDIMFHLYMTAVANLQRQMPKDIRILKHLIMIEDPEERLSALNDAFTPGPEVQGDNVDTLYTSPEVLHTWASAIVDAYYSSREGTLLRQARDLMNPKIIKRVEEILKLIKDKYL</sequence>
<dbReference type="GO" id="GO:0009535">
    <property type="term" value="C:chloroplast thylakoid membrane"/>
    <property type="evidence" value="ECO:0007669"/>
    <property type="project" value="TreeGrafter"/>
</dbReference>
<dbReference type="AlphaFoldDB" id="A0A0E0JYN6"/>
<reference evidence="2" key="1">
    <citation type="submission" date="2015-04" db="UniProtKB">
        <authorList>
            <consortium name="EnsemblPlants"/>
        </authorList>
    </citation>
    <scope>IDENTIFICATION</scope>
</reference>